<dbReference type="PANTHER" id="PTHR11645">
    <property type="entry name" value="PYRROLINE-5-CARBOXYLATE REDUCTASE"/>
    <property type="match status" value="1"/>
</dbReference>
<dbReference type="InterPro" id="IPR053790">
    <property type="entry name" value="P5CR-like_CS"/>
</dbReference>
<evidence type="ECO:0000256" key="7">
    <source>
        <dbReference type="ARBA" id="ARBA00023002"/>
    </source>
</evidence>
<dbReference type="Proteomes" id="UP000287502">
    <property type="component" value="Chromosome"/>
</dbReference>
<evidence type="ECO:0000256" key="10">
    <source>
        <dbReference type="PIRSR" id="PIRSR000193-1"/>
    </source>
</evidence>
<feature type="domain" description="Pyrroline-5-carboxylate reductase dimerisation" evidence="13">
    <location>
        <begin position="163"/>
        <end position="267"/>
    </location>
</feature>
<keyword evidence="5 8" id="KW-0641">Proline biosynthesis</keyword>
<keyword evidence="7 8" id="KW-0560">Oxidoreductase</keyword>
<dbReference type="FunFam" id="1.10.3730.10:FF:000001">
    <property type="entry name" value="Pyrroline-5-carboxylate reductase"/>
    <property type="match status" value="1"/>
</dbReference>
<dbReference type="PROSITE" id="PS00521">
    <property type="entry name" value="P5CR"/>
    <property type="match status" value="1"/>
</dbReference>
<dbReference type="GO" id="GO:0005737">
    <property type="term" value="C:cytoplasm"/>
    <property type="evidence" value="ECO:0007669"/>
    <property type="project" value="UniProtKB-SubCell"/>
</dbReference>
<feature type="binding site" evidence="10">
    <location>
        <begin position="11"/>
        <end position="16"/>
    </location>
    <ligand>
        <name>NADP(+)</name>
        <dbReference type="ChEBI" id="CHEBI:58349"/>
    </ligand>
</feature>
<evidence type="ECO:0000256" key="3">
    <source>
        <dbReference type="ARBA" id="ARBA00022490"/>
    </source>
</evidence>
<keyword evidence="15" id="KW-1185">Reference proteome</keyword>
<gene>
    <name evidence="8 14" type="primary">proC</name>
    <name evidence="14" type="ORF">EP073_07430</name>
</gene>
<evidence type="ECO:0000256" key="1">
    <source>
        <dbReference type="ARBA" id="ARBA00004496"/>
    </source>
</evidence>
<keyword evidence="4 8" id="KW-0028">Amino-acid biosynthesis</keyword>
<dbReference type="Pfam" id="PF03807">
    <property type="entry name" value="F420_oxidored"/>
    <property type="match status" value="1"/>
</dbReference>
<comment type="pathway">
    <text evidence="8 11">Amino-acid biosynthesis; L-proline biosynthesis; L-proline from L-glutamate 5-semialdehyde: step 1/1.</text>
</comment>
<dbReference type="InterPro" id="IPR000304">
    <property type="entry name" value="Pyrroline-COOH_reductase"/>
</dbReference>
<evidence type="ECO:0000256" key="2">
    <source>
        <dbReference type="ARBA" id="ARBA00005525"/>
    </source>
</evidence>
<dbReference type="SUPFAM" id="SSF51735">
    <property type="entry name" value="NAD(P)-binding Rossmann-fold domains"/>
    <property type="match status" value="1"/>
</dbReference>
<evidence type="ECO:0000256" key="8">
    <source>
        <dbReference type="HAMAP-Rule" id="MF_01925"/>
    </source>
</evidence>
<dbReference type="GO" id="GO:0004735">
    <property type="term" value="F:pyrroline-5-carboxylate reductase activity"/>
    <property type="evidence" value="ECO:0007669"/>
    <property type="project" value="UniProtKB-UniRule"/>
</dbReference>
<keyword evidence="3 8" id="KW-0963">Cytoplasm</keyword>
<protein>
    <recommendedName>
        <fullName evidence="8 9">Pyrroline-5-carboxylate reductase</fullName>
        <shortName evidence="8">P5C reductase</shortName>
        <shortName evidence="8">P5CR</shortName>
        <ecNumber evidence="8 9">1.5.1.2</ecNumber>
    </recommendedName>
    <alternativeName>
        <fullName evidence="8">PCA reductase</fullName>
    </alternativeName>
</protein>
<dbReference type="UniPathway" id="UPA00098">
    <property type="reaction ID" value="UER00361"/>
</dbReference>
<dbReference type="HAMAP" id="MF_01925">
    <property type="entry name" value="P5C_reductase"/>
    <property type="match status" value="1"/>
</dbReference>
<comment type="similarity">
    <text evidence="2 8 11">Belongs to the pyrroline-5-carboxylate reductase family.</text>
</comment>
<evidence type="ECO:0000256" key="9">
    <source>
        <dbReference type="NCBIfam" id="TIGR00112"/>
    </source>
</evidence>
<dbReference type="EC" id="1.5.1.2" evidence="8 9"/>
<dbReference type="KEGG" id="gtl:EP073_07430"/>
<feature type="domain" description="Pyrroline-5-carboxylate reductase catalytic N-terminal" evidence="12">
    <location>
        <begin position="7"/>
        <end position="101"/>
    </location>
</feature>
<evidence type="ECO:0000256" key="6">
    <source>
        <dbReference type="ARBA" id="ARBA00022857"/>
    </source>
</evidence>
<evidence type="ECO:0000259" key="13">
    <source>
        <dbReference type="Pfam" id="PF14748"/>
    </source>
</evidence>
<comment type="subcellular location">
    <subcellularLocation>
        <location evidence="1 8">Cytoplasm</location>
    </subcellularLocation>
</comment>
<dbReference type="OrthoDB" id="9805754at2"/>
<evidence type="ECO:0000313" key="15">
    <source>
        <dbReference type="Proteomes" id="UP000287502"/>
    </source>
</evidence>
<dbReference type="AlphaFoldDB" id="A0A3R6AY51"/>
<evidence type="ECO:0000313" key="14">
    <source>
        <dbReference type="EMBL" id="QAR33237.1"/>
    </source>
</evidence>
<comment type="catalytic activity">
    <reaction evidence="8">
        <text>L-proline + NAD(+) = (S)-1-pyrroline-5-carboxylate + NADH + 2 H(+)</text>
        <dbReference type="Rhea" id="RHEA:14105"/>
        <dbReference type="ChEBI" id="CHEBI:15378"/>
        <dbReference type="ChEBI" id="CHEBI:17388"/>
        <dbReference type="ChEBI" id="CHEBI:57540"/>
        <dbReference type="ChEBI" id="CHEBI:57945"/>
        <dbReference type="ChEBI" id="CHEBI:60039"/>
        <dbReference type="EC" id="1.5.1.2"/>
    </reaction>
</comment>
<sequence length="270" mass="28645">MSLSNRKIGFIGAGNMAFALMKGLVNSGLVPPENIMASDPEPSRFEGLSKSLNITITTDNIAVAKKSDIIMICVKPQVAKYVMDEISQFLKDKLLISIAAGVKTDFFEHYLSGLRVIRVMSNTPALVGEGSSAICAGKYAGKPELEIADKLFCSVGKVAVIEEKYMDAVTGLSGSGPAYVFKFIEALSDAGVKLGLSRETSRMLAAQTVYGSAKLVLETGEHPMALKDMVTSPGGTTIVGVHMLEKGGFSAAIIDAVEEATKRSEELGKK</sequence>
<dbReference type="SUPFAM" id="SSF48179">
    <property type="entry name" value="6-phosphogluconate dehydrogenase C-terminal domain-like"/>
    <property type="match status" value="1"/>
</dbReference>
<dbReference type="FunFam" id="3.40.50.720:FF:000190">
    <property type="entry name" value="Pyrroline-5-carboxylate reductase"/>
    <property type="match status" value="1"/>
</dbReference>
<organism evidence="14 15">
    <name type="scientific">Geovibrio thiophilus</name>
    <dbReference type="NCBI Taxonomy" id="139438"/>
    <lineage>
        <taxon>Bacteria</taxon>
        <taxon>Pseudomonadati</taxon>
        <taxon>Deferribacterota</taxon>
        <taxon>Deferribacteres</taxon>
        <taxon>Deferribacterales</taxon>
        <taxon>Geovibrionaceae</taxon>
        <taxon>Geovibrio</taxon>
    </lineage>
</organism>
<dbReference type="PIRSF" id="PIRSF000193">
    <property type="entry name" value="Pyrrol-5-carb_rd"/>
    <property type="match status" value="1"/>
</dbReference>
<dbReference type="NCBIfam" id="TIGR00112">
    <property type="entry name" value="proC"/>
    <property type="match status" value="1"/>
</dbReference>
<dbReference type="InterPro" id="IPR029036">
    <property type="entry name" value="P5CR_dimer"/>
</dbReference>
<feature type="binding site" evidence="10">
    <location>
        <position position="60"/>
    </location>
    <ligand>
        <name>NADPH</name>
        <dbReference type="ChEBI" id="CHEBI:57783"/>
    </ligand>
</feature>
<proteinExistence type="inferred from homology"/>
<evidence type="ECO:0000256" key="4">
    <source>
        <dbReference type="ARBA" id="ARBA00022605"/>
    </source>
</evidence>
<accession>A0A3R6AY51</accession>
<dbReference type="InterPro" id="IPR008927">
    <property type="entry name" value="6-PGluconate_DH-like_C_sf"/>
</dbReference>
<dbReference type="GO" id="GO:0055129">
    <property type="term" value="P:L-proline biosynthetic process"/>
    <property type="evidence" value="ECO:0007669"/>
    <property type="project" value="UniProtKB-UniRule"/>
</dbReference>
<evidence type="ECO:0000256" key="5">
    <source>
        <dbReference type="ARBA" id="ARBA00022650"/>
    </source>
</evidence>
<evidence type="ECO:0000256" key="11">
    <source>
        <dbReference type="RuleBase" id="RU003903"/>
    </source>
</evidence>
<dbReference type="InterPro" id="IPR036291">
    <property type="entry name" value="NAD(P)-bd_dom_sf"/>
</dbReference>
<comment type="function">
    <text evidence="8">Catalyzes the reduction of 1-pyrroline-5-carboxylate (PCA) to L-proline.</text>
</comment>
<name>A0A3R6AY51_9BACT</name>
<dbReference type="Gene3D" id="1.10.3730.10">
    <property type="entry name" value="ProC C-terminal domain-like"/>
    <property type="match status" value="1"/>
</dbReference>
<dbReference type="InterPro" id="IPR028939">
    <property type="entry name" value="P5C_Rdtase_cat_N"/>
</dbReference>
<dbReference type="PANTHER" id="PTHR11645:SF0">
    <property type="entry name" value="PYRROLINE-5-CARBOXYLATE REDUCTASE 3"/>
    <property type="match status" value="1"/>
</dbReference>
<reference evidence="14 15" key="1">
    <citation type="submission" date="2019-01" db="EMBL/GenBank/DDBJ databases">
        <title>Geovibrio thiophilus DSM 11263, complete genome.</title>
        <authorList>
            <person name="Spring S."/>
            <person name="Bunk B."/>
            <person name="Sproer C."/>
        </authorList>
    </citation>
    <scope>NUCLEOTIDE SEQUENCE [LARGE SCALE GENOMIC DNA]</scope>
    <source>
        <strain evidence="14 15">DSM 11263</strain>
    </source>
</reference>
<dbReference type="EMBL" id="CP035108">
    <property type="protein sequence ID" value="QAR33237.1"/>
    <property type="molecule type" value="Genomic_DNA"/>
</dbReference>
<evidence type="ECO:0000259" key="12">
    <source>
        <dbReference type="Pfam" id="PF03807"/>
    </source>
</evidence>
<dbReference type="Pfam" id="PF14748">
    <property type="entry name" value="P5CR_dimer"/>
    <property type="match status" value="1"/>
</dbReference>
<dbReference type="Gene3D" id="3.40.50.720">
    <property type="entry name" value="NAD(P)-binding Rossmann-like Domain"/>
    <property type="match status" value="1"/>
</dbReference>
<keyword evidence="6 8" id="KW-0521">NADP</keyword>
<dbReference type="RefSeq" id="WP_128466523.1">
    <property type="nucleotide sequence ID" value="NZ_CP035108.1"/>
</dbReference>
<comment type="catalytic activity">
    <reaction evidence="8 11">
        <text>L-proline + NADP(+) = (S)-1-pyrroline-5-carboxylate + NADPH + 2 H(+)</text>
        <dbReference type="Rhea" id="RHEA:14109"/>
        <dbReference type="ChEBI" id="CHEBI:15378"/>
        <dbReference type="ChEBI" id="CHEBI:17388"/>
        <dbReference type="ChEBI" id="CHEBI:57783"/>
        <dbReference type="ChEBI" id="CHEBI:58349"/>
        <dbReference type="ChEBI" id="CHEBI:60039"/>
        <dbReference type="EC" id="1.5.1.2"/>
    </reaction>
</comment>